<dbReference type="STRING" id="6198.A0A075A0W6"/>
<dbReference type="InterPro" id="IPR001283">
    <property type="entry name" value="CRISP-related"/>
</dbReference>
<dbReference type="FunFam" id="3.40.33.10:FF:000010">
    <property type="entry name" value="Predicted protein"/>
    <property type="match status" value="1"/>
</dbReference>
<protein>
    <recommendedName>
        <fullName evidence="2">SCP domain-containing protein</fullName>
    </recommendedName>
</protein>
<dbReference type="SMART" id="SM00198">
    <property type="entry name" value="SCP"/>
    <property type="match status" value="1"/>
</dbReference>
<dbReference type="InterPro" id="IPR034113">
    <property type="entry name" value="SCP_GAPR1-like"/>
</dbReference>
<evidence type="ECO:0000256" key="1">
    <source>
        <dbReference type="SAM" id="MobiDB-lite"/>
    </source>
</evidence>
<dbReference type="InterPro" id="IPR035940">
    <property type="entry name" value="CAP_sf"/>
</dbReference>
<dbReference type="CDD" id="cd05382">
    <property type="entry name" value="CAP_GAPR1-like"/>
    <property type="match status" value="1"/>
</dbReference>
<dbReference type="PRINTS" id="PR00837">
    <property type="entry name" value="V5TPXLIKE"/>
</dbReference>
<dbReference type="Proteomes" id="UP000054324">
    <property type="component" value="Unassembled WGS sequence"/>
</dbReference>
<dbReference type="InterPro" id="IPR014044">
    <property type="entry name" value="CAP_dom"/>
</dbReference>
<proteinExistence type="predicted"/>
<dbReference type="AlphaFoldDB" id="A0A075A0W6"/>
<reference evidence="3 4" key="1">
    <citation type="submission" date="2013-11" db="EMBL/GenBank/DDBJ databases">
        <title>Opisthorchis viverrini - life in the bile duct.</title>
        <authorList>
            <person name="Young N.D."/>
            <person name="Nagarajan N."/>
            <person name="Lin S.J."/>
            <person name="Korhonen P.K."/>
            <person name="Jex A.R."/>
            <person name="Hall R.S."/>
            <person name="Safavi-Hemami H."/>
            <person name="Kaewkong W."/>
            <person name="Bertrand D."/>
            <person name="Gao S."/>
            <person name="Seet Q."/>
            <person name="Wongkham S."/>
            <person name="Teh B.T."/>
            <person name="Wongkham C."/>
            <person name="Intapan P.M."/>
            <person name="Maleewong W."/>
            <person name="Yang X."/>
            <person name="Hu M."/>
            <person name="Wang Z."/>
            <person name="Hofmann A."/>
            <person name="Sternberg P.W."/>
            <person name="Tan P."/>
            <person name="Wang J."/>
            <person name="Gasser R.B."/>
        </authorList>
    </citation>
    <scope>NUCLEOTIDE SEQUENCE [LARGE SCALE GENOMIC DNA]</scope>
</reference>
<dbReference type="CTD" id="20315280"/>
<dbReference type="Pfam" id="PF00188">
    <property type="entry name" value="CAP"/>
    <property type="match status" value="1"/>
</dbReference>
<evidence type="ECO:0000313" key="4">
    <source>
        <dbReference type="Proteomes" id="UP000054324"/>
    </source>
</evidence>
<dbReference type="EMBL" id="KL596629">
    <property type="protein sequence ID" value="KER33011.1"/>
    <property type="molecule type" value="Genomic_DNA"/>
</dbReference>
<sequence>MVDTVLNNEGIALHNKLRERHGCGPLSYDSSLARSAQLWAEELATTKCMRHSDMATYGENLAYRCIEGRGPFGADEATKSWYDQSSMYDFGEGFTYETSYFSQLVWKDSKLVGFGRATSSDGTASYIVAHYSPKGNIRDRFHENVPYASRRLTHSSLQELRPPEISSRPVSTLSSKELKEREKQEKKLRERQEKERKELEKRMKKEQKQREKLEKKEKRKSKA</sequence>
<keyword evidence="4" id="KW-1185">Reference proteome</keyword>
<organism evidence="3 4">
    <name type="scientific">Opisthorchis viverrini</name>
    <name type="common">Southeast Asian liver fluke</name>
    <dbReference type="NCBI Taxonomy" id="6198"/>
    <lineage>
        <taxon>Eukaryota</taxon>
        <taxon>Metazoa</taxon>
        <taxon>Spiralia</taxon>
        <taxon>Lophotrochozoa</taxon>
        <taxon>Platyhelminthes</taxon>
        <taxon>Trematoda</taxon>
        <taxon>Digenea</taxon>
        <taxon>Opisthorchiida</taxon>
        <taxon>Opisthorchiata</taxon>
        <taxon>Opisthorchiidae</taxon>
        <taxon>Opisthorchis</taxon>
    </lineage>
</organism>
<feature type="compositionally biased region" description="Basic and acidic residues" evidence="1">
    <location>
        <begin position="176"/>
        <end position="216"/>
    </location>
</feature>
<dbReference type="RefSeq" id="XP_009163299.1">
    <property type="nucleotide sequence ID" value="XM_009165035.1"/>
</dbReference>
<feature type="domain" description="SCP" evidence="2">
    <location>
        <begin position="5"/>
        <end position="139"/>
    </location>
</feature>
<dbReference type="Gene3D" id="3.40.33.10">
    <property type="entry name" value="CAP"/>
    <property type="match status" value="1"/>
</dbReference>
<evidence type="ECO:0000259" key="2">
    <source>
        <dbReference type="SMART" id="SM00198"/>
    </source>
</evidence>
<dbReference type="GeneID" id="20315280"/>
<dbReference type="OrthoDB" id="337038at2759"/>
<dbReference type="KEGG" id="ovi:T265_01092"/>
<gene>
    <name evidence="3" type="ORF">T265_01092</name>
</gene>
<accession>A0A075A0W6</accession>
<name>A0A075A0W6_OPIVI</name>
<evidence type="ECO:0000313" key="3">
    <source>
        <dbReference type="EMBL" id="KER33011.1"/>
    </source>
</evidence>
<dbReference type="PANTHER" id="PTHR10334">
    <property type="entry name" value="CYSTEINE-RICH SECRETORY PROTEIN-RELATED"/>
    <property type="match status" value="1"/>
</dbReference>
<dbReference type="SUPFAM" id="SSF55797">
    <property type="entry name" value="PR-1-like"/>
    <property type="match status" value="1"/>
</dbReference>
<feature type="region of interest" description="Disordered" evidence="1">
    <location>
        <begin position="153"/>
        <end position="223"/>
    </location>
</feature>